<dbReference type="HOGENOM" id="CLU_065416_2_1_1"/>
<dbReference type="GeneID" id="27344711"/>
<dbReference type="CDD" id="cd02440">
    <property type="entry name" value="AdoMet_MTases"/>
    <property type="match status" value="1"/>
</dbReference>
<dbReference type="PANTHER" id="PTHR43591">
    <property type="entry name" value="METHYLTRANSFERASE"/>
    <property type="match status" value="1"/>
</dbReference>
<dbReference type="SUPFAM" id="SSF53335">
    <property type="entry name" value="S-adenosyl-L-methionine-dependent methyltransferases"/>
    <property type="match status" value="1"/>
</dbReference>
<protein>
    <recommendedName>
        <fullName evidence="1">Methyltransferase type 11 domain-containing protein</fullName>
    </recommendedName>
</protein>
<dbReference type="OrthoDB" id="2013972at2759"/>
<dbReference type="Pfam" id="PF08241">
    <property type="entry name" value="Methyltransf_11"/>
    <property type="match status" value="1"/>
</dbReference>
<sequence length="281" mass="31229">MEKTAATDFNPAGHFDQLSAKYDDLIGLMTGDIARYTLRALIEPPTSDMVLHDNACGTGLVTEYLQQVSSQTGTYPKMVHATDFVPSVTKIMQRKATQQHWKNVDIAVMDSQELAFPDGSFDLSITNFGIFFLPDPQRGADQIHRTLKPGGVAVVTAWKERRMMDTIAAAQKVIRPDLKGLSSPWAELWAKEDTLRDVLVKAGFEADNVRIVEQRTDAVVDAFLRDPEMVARSYPAAVEGWSEEEKARLGQEILRIARERDPEGRGVGSLYSVAYIAIAKK</sequence>
<dbReference type="AlphaFoldDB" id="A0A0D2CF44"/>
<evidence type="ECO:0000313" key="2">
    <source>
        <dbReference type="EMBL" id="KIW29728.1"/>
    </source>
</evidence>
<dbReference type="InterPro" id="IPR013216">
    <property type="entry name" value="Methyltransf_11"/>
</dbReference>
<gene>
    <name evidence="2" type="ORF">PV07_05517</name>
</gene>
<dbReference type="Gene3D" id="3.40.50.150">
    <property type="entry name" value="Vaccinia Virus protein VP39"/>
    <property type="match status" value="1"/>
</dbReference>
<dbReference type="Proteomes" id="UP000054466">
    <property type="component" value="Unassembled WGS sequence"/>
</dbReference>
<proteinExistence type="predicted"/>
<evidence type="ECO:0000313" key="3">
    <source>
        <dbReference type="Proteomes" id="UP000054466"/>
    </source>
</evidence>
<name>A0A0D2CF44_9EURO</name>
<dbReference type="PANTHER" id="PTHR43591:SF105">
    <property type="entry name" value="METHYLTRANSFERASE DOMAIN-CONTAINING PROTEIN-RELATED"/>
    <property type="match status" value="1"/>
</dbReference>
<keyword evidence="3" id="KW-1185">Reference proteome</keyword>
<feature type="domain" description="Methyltransferase type 11" evidence="1">
    <location>
        <begin position="53"/>
        <end position="154"/>
    </location>
</feature>
<dbReference type="STRING" id="569365.A0A0D2CF44"/>
<dbReference type="RefSeq" id="XP_016249944.1">
    <property type="nucleotide sequence ID" value="XM_016392425.1"/>
</dbReference>
<evidence type="ECO:0000259" key="1">
    <source>
        <dbReference type="Pfam" id="PF08241"/>
    </source>
</evidence>
<dbReference type="VEuPathDB" id="FungiDB:PV07_05517"/>
<dbReference type="GO" id="GO:0008757">
    <property type="term" value="F:S-adenosylmethionine-dependent methyltransferase activity"/>
    <property type="evidence" value="ECO:0007669"/>
    <property type="project" value="InterPro"/>
</dbReference>
<dbReference type="EMBL" id="KN847042">
    <property type="protein sequence ID" value="KIW29728.1"/>
    <property type="molecule type" value="Genomic_DNA"/>
</dbReference>
<accession>A0A0D2CF44</accession>
<reference evidence="2 3" key="1">
    <citation type="submission" date="2015-01" db="EMBL/GenBank/DDBJ databases">
        <title>The Genome Sequence of Cladophialophora immunda CBS83496.</title>
        <authorList>
            <consortium name="The Broad Institute Genomics Platform"/>
            <person name="Cuomo C."/>
            <person name="de Hoog S."/>
            <person name="Gorbushina A."/>
            <person name="Stielow B."/>
            <person name="Teixiera M."/>
            <person name="Abouelleil A."/>
            <person name="Chapman S.B."/>
            <person name="Priest M."/>
            <person name="Young S.K."/>
            <person name="Wortman J."/>
            <person name="Nusbaum C."/>
            <person name="Birren B."/>
        </authorList>
    </citation>
    <scope>NUCLEOTIDE SEQUENCE [LARGE SCALE GENOMIC DNA]</scope>
    <source>
        <strain evidence="2 3">CBS 83496</strain>
    </source>
</reference>
<dbReference type="InterPro" id="IPR029063">
    <property type="entry name" value="SAM-dependent_MTases_sf"/>
</dbReference>
<organism evidence="2 3">
    <name type="scientific">Cladophialophora immunda</name>
    <dbReference type="NCBI Taxonomy" id="569365"/>
    <lineage>
        <taxon>Eukaryota</taxon>
        <taxon>Fungi</taxon>
        <taxon>Dikarya</taxon>
        <taxon>Ascomycota</taxon>
        <taxon>Pezizomycotina</taxon>
        <taxon>Eurotiomycetes</taxon>
        <taxon>Chaetothyriomycetidae</taxon>
        <taxon>Chaetothyriales</taxon>
        <taxon>Herpotrichiellaceae</taxon>
        <taxon>Cladophialophora</taxon>
    </lineage>
</organism>